<evidence type="ECO:0000256" key="3">
    <source>
        <dbReference type="ARBA" id="ARBA00022448"/>
    </source>
</evidence>
<dbReference type="PROSITE" id="PS50893">
    <property type="entry name" value="ABC_TRANSPORTER_2"/>
    <property type="match status" value="1"/>
</dbReference>
<protein>
    <submittedName>
        <fullName evidence="9">Oligopeptide transport ATP-binding protein OppD</fullName>
    </submittedName>
</protein>
<dbReference type="Pfam" id="PF08352">
    <property type="entry name" value="oligo_HPY"/>
    <property type="match status" value="1"/>
</dbReference>
<dbReference type="InterPro" id="IPR013563">
    <property type="entry name" value="Oligopep_ABC_C"/>
</dbReference>
<evidence type="ECO:0000256" key="1">
    <source>
        <dbReference type="ARBA" id="ARBA00004417"/>
    </source>
</evidence>
<keyword evidence="4" id="KW-1003">Cell membrane</keyword>
<dbReference type="CDD" id="cd03257">
    <property type="entry name" value="ABC_NikE_OppD_transporters"/>
    <property type="match status" value="1"/>
</dbReference>
<evidence type="ECO:0000256" key="5">
    <source>
        <dbReference type="ARBA" id="ARBA00022741"/>
    </source>
</evidence>
<proteinExistence type="inferred from homology"/>
<evidence type="ECO:0000256" key="4">
    <source>
        <dbReference type="ARBA" id="ARBA00022475"/>
    </source>
</evidence>
<keyword evidence="7" id="KW-0472">Membrane</keyword>
<dbReference type="GO" id="GO:0016887">
    <property type="term" value="F:ATP hydrolysis activity"/>
    <property type="evidence" value="ECO:0007669"/>
    <property type="project" value="InterPro"/>
</dbReference>
<dbReference type="OrthoDB" id="9809450at2"/>
<evidence type="ECO:0000256" key="7">
    <source>
        <dbReference type="ARBA" id="ARBA00023136"/>
    </source>
</evidence>
<dbReference type="PANTHER" id="PTHR43297">
    <property type="entry name" value="OLIGOPEPTIDE TRANSPORT ATP-BINDING PROTEIN APPD"/>
    <property type="match status" value="1"/>
</dbReference>
<gene>
    <name evidence="9" type="ORF">DB31_0897</name>
</gene>
<dbReference type="InterPro" id="IPR050388">
    <property type="entry name" value="ABC_Ni/Peptide_Import"/>
</dbReference>
<dbReference type="FunFam" id="3.40.50.300:FF:000016">
    <property type="entry name" value="Oligopeptide ABC transporter ATP-binding component"/>
    <property type="match status" value="1"/>
</dbReference>
<sequence>MSEPLLEVRGLKTRFSLEGGPVLAVDDVSFSIPPGGTLGVVGESGCGKSVTALSIMRLVPDPPGRVVGGEIRFKGKNLLALSEPEMRRIRGHHLSMIFQEPMTSLNPVYTVGEQIGEVARLHQGLDRKKAKERAVEMLRQVGIPAPEQRVDAYPHQLSGGMRQRVMIAMALACNPELVIADEPTTALDVTIQAQILDLLKRLQAERGMAVMLITHDLGVVAESCDAVVVMYAGRVVEQASVRTLFRQPAHPYTAGLLRSIPSFHAVQSGEGRERLKTIPGMVPSLRRLPTGCRFRDRCERALEVCARVDPPLEAKRDGQSAACHNPVPVP</sequence>
<evidence type="ECO:0000313" key="9">
    <source>
        <dbReference type="EMBL" id="KFE66424.1"/>
    </source>
</evidence>
<dbReference type="GO" id="GO:0005886">
    <property type="term" value="C:plasma membrane"/>
    <property type="evidence" value="ECO:0007669"/>
    <property type="project" value="UniProtKB-SubCell"/>
</dbReference>
<name>A0A085WFG1_9BACT</name>
<dbReference type="NCBIfam" id="TIGR01727">
    <property type="entry name" value="oligo_HPY"/>
    <property type="match status" value="1"/>
</dbReference>
<evidence type="ECO:0000256" key="2">
    <source>
        <dbReference type="ARBA" id="ARBA00005417"/>
    </source>
</evidence>
<comment type="caution">
    <text evidence="9">The sequence shown here is derived from an EMBL/GenBank/DDBJ whole genome shotgun (WGS) entry which is preliminary data.</text>
</comment>
<dbReference type="SMART" id="SM00382">
    <property type="entry name" value="AAA"/>
    <property type="match status" value="1"/>
</dbReference>
<keyword evidence="3" id="KW-0813">Transport</keyword>
<organism evidence="9 10">
    <name type="scientific">Hyalangium minutum</name>
    <dbReference type="NCBI Taxonomy" id="394096"/>
    <lineage>
        <taxon>Bacteria</taxon>
        <taxon>Pseudomonadati</taxon>
        <taxon>Myxococcota</taxon>
        <taxon>Myxococcia</taxon>
        <taxon>Myxococcales</taxon>
        <taxon>Cystobacterineae</taxon>
        <taxon>Archangiaceae</taxon>
        <taxon>Hyalangium</taxon>
    </lineage>
</organism>
<accession>A0A085WFG1</accession>
<comment type="similarity">
    <text evidence="2">Belongs to the ABC transporter superfamily.</text>
</comment>
<dbReference type="Pfam" id="PF00005">
    <property type="entry name" value="ABC_tran"/>
    <property type="match status" value="1"/>
</dbReference>
<dbReference type="GO" id="GO:0015833">
    <property type="term" value="P:peptide transport"/>
    <property type="evidence" value="ECO:0007669"/>
    <property type="project" value="InterPro"/>
</dbReference>
<keyword evidence="10" id="KW-1185">Reference proteome</keyword>
<evidence type="ECO:0000259" key="8">
    <source>
        <dbReference type="PROSITE" id="PS50893"/>
    </source>
</evidence>
<feature type="domain" description="ABC transporter" evidence="8">
    <location>
        <begin position="8"/>
        <end position="257"/>
    </location>
</feature>
<dbReference type="STRING" id="394096.DB31_0897"/>
<dbReference type="InterPro" id="IPR027417">
    <property type="entry name" value="P-loop_NTPase"/>
</dbReference>
<dbReference type="AlphaFoldDB" id="A0A085WFG1"/>
<dbReference type="InterPro" id="IPR003439">
    <property type="entry name" value="ABC_transporter-like_ATP-bd"/>
</dbReference>
<dbReference type="GO" id="GO:0005524">
    <property type="term" value="F:ATP binding"/>
    <property type="evidence" value="ECO:0007669"/>
    <property type="project" value="UniProtKB-KW"/>
</dbReference>
<dbReference type="Proteomes" id="UP000028725">
    <property type="component" value="Unassembled WGS sequence"/>
</dbReference>
<dbReference type="PROSITE" id="PS00211">
    <property type="entry name" value="ABC_TRANSPORTER_1"/>
    <property type="match status" value="1"/>
</dbReference>
<dbReference type="InterPro" id="IPR017871">
    <property type="entry name" value="ABC_transporter-like_CS"/>
</dbReference>
<dbReference type="PATRIC" id="fig|394096.3.peg.5243"/>
<keyword evidence="5" id="KW-0547">Nucleotide-binding</keyword>
<evidence type="ECO:0000256" key="6">
    <source>
        <dbReference type="ARBA" id="ARBA00022840"/>
    </source>
</evidence>
<dbReference type="EMBL" id="JMCB01000010">
    <property type="protein sequence ID" value="KFE66424.1"/>
    <property type="molecule type" value="Genomic_DNA"/>
</dbReference>
<dbReference type="InterPro" id="IPR003593">
    <property type="entry name" value="AAA+_ATPase"/>
</dbReference>
<reference evidence="9 10" key="1">
    <citation type="submission" date="2014-04" db="EMBL/GenBank/DDBJ databases">
        <title>Genome assembly of Hyalangium minutum DSM 14724.</title>
        <authorList>
            <person name="Sharma G."/>
            <person name="Subramanian S."/>
        </authorList>
    </citation>
    <scope>NUCLEOTIDE SEQUENCE [LARGE SCALE GENOMIC DNA]</scope>
    <source>
        <strain evidence="9 10">DSM 14724</strain>
    </source>
</reference>
<evidence type="ECO:0000313" key="10">
    <source>
        <dbReference type="Proteomes" id="UP000028725"/>
    </source>
</evidence>
<dbReference type="RefSeq" id="WP_044192280.1">
    <property type="nucleotide sequence ID" value="NZ_JMCB01000010.1"/>
</dbReference>
<comment type="subcellular location">
    <subcellularLocation>
        <location evidence="1">Cell inner membrane</location>
        <topology evidence="1">Peripheral membrane protein</topology>
    </subcellularLocation>
</comment>
<keyword evidence="6 9" id="KW-0067">ATP-binding</keyword>
<dbReference type="SUPFAM" id="SSF52540">
    <property type="entry name" value="P-loop containing nucleoside triphosphate hydrolases"/>
    <property type="match status" value="1"/>
</dbReference>
<dbReference type="Gene3D" id="3.40.50.300">
    <property type="entry name" value="P-loop containing nucleotide triphosphate hydrolases"/>
    <property type="match status" value="1"/>
</dbReference>
<dbReference type="PANTHER" id="PTHR43297:SF2">
    <property type="entry name" value="DIPEPTIDE TRANSPORT ATP-BINDING PROTEIN DPPD"/>
    <property type="match status" value="1"/>
</dbReference>